<accession>A0ABR8MBS8</accession>
<feature type="transmembrane region" description="Helical" evidence="1">
    <location>
        <begin position="12"/>
        <end position="30"/>
    </location>
</feature>
<keyword evidence="1" id="KW-1133">Transmembrane helix</keyword>
<keyword evidence="1" id="KW-0812">Transmembrane</keyword>
<dbReference type="EMBL" id="JACXYY010000001">
    <property type="protein sequence ID" value="MBD3913602.1"/>
    <property type="molecule type" value="Genomic_DNA"/>
</dbReference>
<evidence type="ECO:0000313" key="2">
    <source>
        <dbReference type="EMBL" id="MBD3913602.1"/>
    </source>
</evidence>
<organism evidence="2 3">
    <name type="scientific">Nocardioides hwasunensis</name>
    <dbReference type="NCBI Taxonomy" id="397258"/>
    <lineage>
        <taxon>Bacteria</taxon>
        <taxon>Bacillati</taxon>
        <taxon>Actinomycetota</taxon>
        <taxon>Actinomycetes</taxon>
        <taxon>Propionibacteriales</taxon>
        <taxon>Nocardioidaceae</taxon>
        <taxon>Nocardioides</taxon>
    </lineage>
</organism>
<feature type="transmembrane region" description="Helical" evidence="1">
    <location>
        <begin position="36"/>
        <end position="54"/>
    </location>
</feature>
<dbReference type="Proteomes" id="UP000649289">
    <property type="component" value="Unassembled WGS sequence"/>
</dbReference>
<comment type="caution">
    <text evidence="2">The sequence shown here is derived from an EMBL/GenBank/DDBJ whole genome shotgun (WGS) entry which is preliminary data.</text>
</comment>
<gene>
    <name evidence="2" type="ORF">IEZ25_03155</name>
</gene>
<reference evidence="2 3" key="1">
    <citation type="submission" date="2020-09" db="EMBL/GenBank/DDBJ databases">
        <title>novel species in genus Nocardioides.</title>
        <authorList>
            <person name="Zhang G."/>
        </authorList>
    </citation>
    <scope>NUCLEOTIDE SEQUENCE [LARGE SCALE GENOMIC DNA]</scope>
    <source>
        <strain evidence="2 3">19197</strain>
    </source>
</reference>
<sequence length="83" mass="9136">MTASRDTSRRGPAFAAVLGVLWLAMGVFYLGDGRTWLGLAGMALGAVSLVTWWWPDTAFARFVWTSPFRRKKGTDELSAPDRG</sequence>
<dbReference type="RefSeq" id="WP_191197909.1">
    <property type="nucleotide sequence ID" value="NZ_BAAAPA010000002.1"/>
</dbReference>
<protein>
    <recommendedName>
        <fullName evidence="4">DUF2530 domain-containing protein</fullName>
    </recommendedName>
</protein>
<name>A0ABR8MBS8_9ACTN</name>
<evidence type="ECO:0008006" key="4">
    <source>
        <dbReference type="Google" id="ProtNLM"/>
    </source>
</evidence>
<keyword evidence="1" id="KW-0472">Membrane</keyword>
<proteinExistence type="predicted"/>
<evidence type="ECO:0000256" key="1">
    <source>
        <dbReference type="SAM" id="Phobius"/>
    </source>
</evidence>
<evidence type="ECO:0000313" key="3">
    <source>
        <dbReference type="Proteomes" id="UP000649289"/>
    </source>
</evidence>
<keyword evidence="3" id="KW-1185">Reference proteome</keyword>